<dbReference type="PROSITE" id="PS01211">
    <property type="entry name" value="UPF0001"/>
    <property type="match status" value="1"/>
</dbReference>
<evidence type="ECO:0000313" key="7">
    <source>
        <dbReference type="Proteomes" id="UP001156870"/>
    </source>
</evidence>
<evidence type="ECO:0000313" key="6">
    <source>
        <dbReference type="EMBL" id="GLS27054.1"/>
    </source>
</evidence>
<dbReference type="EMBL" id="BSPD01000065">
    <property type="protein sequence ID" value="GLS27054.1"/>
    <property type="molecule type" value="Genomic_DNA"/>
</dbReference>
<gene>
    <name evidence="6" type="ORF">GCM10007877_27730</name>
</gene>
<comment type="caution">
    <text evidence="6">The sequence shown here is derived from an EMBL/GenBank/DDBJ whole genome shotgun (WGS) entry which is preliminary data.</text>
</comment>
<evidence type="ECO:0000256" key="2">
    <source>
        <dbReference type="HAMAP-Rule" id="MF_02087"/>
    </source>
</evidence>
<proteinExistence type="inferred from homology"/>
<sequence>MQNLQDNLIQAHQLQQNLSSVEHRIQQAVEAFHQPSPLLLAVSKTRTSQQIRELANLGVQHFGENYLQEALAKQADLTDLPITWHFIGPIQANKTRAIAENFDWAHSIDRLKIAERLNNQTHRSKRMNICLQINLDNEDTKSGIIPTDAIELARHVATMPNLILRGLMAIPAPRTNIAEQREGFHQLSMLMSKLKTAIPQCPWDTLSMGMSKDLEAAIAEGSTIVRVGTDLFGPRQ</sequence>
<reference evidence="6 7" key="1">
    <citation type="journal article" date="2014" name="Int. J. Syst. Evol. Microbiol.">
        <title>Complete genome sequence of Corynebacterium casei LMG S-19264T (=DSM 44701T), isolated from a smear-ripened cheese.</title>
        <authorList>
            <consortium name="US DOE Joint Genome Institute (JGI-PGF)"/>
            <person name="Walter F."/>
            <person name="Albersmeier A."/>
            <person name="Kalinowski J."/>
            <person name="Ruckert C."/>
        </authorList>
    </citation>
    <scope>NUCLEOTIDE SEQUENCE [LARGE SCALE GENOMIC DNA]</scope>
    <source>
        <strain evidence="6 7">NBRC 110095</strain>
    </source>
</reference>
<dbReference type="AlphaFoldDB" id="A0AA37T778"/>
<dbReference type="FunFam" id="3.20.20.10:FF:000018">
    <property type="entry name" value="Pyridoxal phosphate homeostasis protein"/>
    <property type="match status" value="1"/>
</dbReference>
<dbReference type="GO" id="GO:0030170">
    <property type="term" value="F:pyridoxal phosphate binding"/>
    <property type="evidence" value="ECO:0007669"/>
    <property type="project" value="UniProtKB-UniRule"/>
</dbReference>
<dbReference type="SUPFAM" id="SSF51419">
    <property type="entry name" value="PLP-binding barrel"/>
    <property type="match status" value="1"/>
</dbReference>
<evidence type="ECO:0000256" key="4">
    <source>
        <dbReference type="RuleBase" id="RU004514"/>
    </source>
</evidence>
<dbReference type="PANTHER" id="PTHR10146:SF14">
    <property type="entry name" value="PYRIDOXAL PHOSPHATE HOMEOSTASIS PROTEIN"/>
    <property type="match status" value="1"/>
</dbReference>
<dbReference type="HAMAP" id="MF_02087">
    <property type="entry name" value="PLP_homeostasis"/>
    <property type="match status" value="1"/>
</dbReference>
<evidence type="ECO:0000256" key="1">
    <source>
        <dbReference type="ARBA" id="ARBA00022898"/>
    </source>
</evidence>
<name>A0AA37T778_9GAMM</name>
<accession>A0AA37T778</accession>
<evidence type="ECO:0000259" key="5">
    <source>
        <dbReference type="Pfam" id="PF01168"/>
    </source>
</evidence>
<dbReference type="PIRSF" id="PIRSF004848">
    <property type="entry name" value="YBL036c_PLPDEIII"/>
    <property type="match status" value="1"/>
</dbReference>
<feature type="domain" description="Alanine racemase N-terminal" evidence="5">
    <location>
        <begin position="17"/>
        <end position="235"/>
    </location>
</feature>
<dbReference type="Proteomes" id="UP001156870">
    <property type="component" value="Unassembled WGS sequence"/>
</dbReference>
<dbReference type="InterPro" id="IPR011078">
    <property type="entry name" value="PyrdxlP_homeostasis"/>
</dbReference>
<dbReference type="RefSeq" id="WP_232592909.1">
    <property type="nucleotide sequence ID" value="NZ_BSPD01000065.1"/>
</dbReference>
<protein>
    <recommendedName>
        <fullName evidence="2">Pyridoxal phosphate homeostasis protein</fullName>
        <shortName evidence="2">PLP homeostasis protein</shortName>
    </recommendedName>
</protein>
<dbReference type="NCBIfam" id="TIGR00044">
    <property type="entry name" value="YggS family pyridoxal phosphate-dependent enzyme"/>
    <property type="match status" value="1"/>
</dbReference>
<comment type="similarity">
    <text evidence="2 4">Belongs to the pyridoxal phosphate-binding protein YggS/PROSC family.</text>
</comment>
<dbReference type="InterPro" id="IPR001608">
    <property type="entry name" value="Ala_racemase_N"/>
</dbReference>
<dbReference type="Gene3D" id="3.20.20.10">
    <property type="entry name" value="Alanine racemase"/>
    <property type="match status" value="1"/>
</dbReference>
<keyword evidence="1 2" id="KW-0663">Pyridoxal phosphate</keyword>
<evidence type="ECO:0000256" key="3">
    <source>
        <dbReference type="PIRSR" id="PIRSR004848-1"/>
    </source>
</evidence>
<keyword evidence="7" id="KW-1185">Reference proteome</keyword>
<feature type="modified residue" description="N6-(pyridoxal phosphate)lysine" evidence="2 3">
    <location>
        <position position="44"/>
    </location>
</feature>
<organism evidence="6 7">
    <name type="scientific">Marinibactrum halimedae</name>
    <dbReference type="NCBI Taxonomy" id="1444977"/>
    <lineage>
        <taxon>Bacteria</taxon>
        <taxon>Pseudomonadati</taxon>
        <taxon>Pseudomonadota</taxon>
        <taxon>Gammaproteobacteria</taxon>
        <taxon>Cellvibrionales</taxon>
        <taxon>Cellvibrionaceae</taxon>
        <taxon>Marinibactrum</taxon>
    </lineage>
</organism>
<comment type="function">
    <text evidence="2">Pyridoxal 5'-phosphate (PLP)-binding protein, which is involved in PLP homeostasis.</text>
</comment>
<dbReference type="InterPro" id="IPR029066">
    <property type="entry name" value="PLP-binding_barrel"/>
</dbReference>
<dbReference type="Pfam" id="PF01168">
    <property type="entry name" value="Ala_racemase_N"/>
    <property type="match status" value="1"/>
</dbReference>
<dbReference type="PANTHER" id="PTHR10146">
    <property type="entry name" value="PROLINE SYNTHETASE CO-TRANSCRIBED BACTERIAL HOMOLOG PROTEIN"/>
    <property type="match status" value="1"/>
</dbReference>
<comment type="cofactor">
    <cofactor evidence="3">
        <name>pyridoxal 5'-phosphate</name>
        <dbReference type="ChEBI" id="CHEBI:597326"/>
    </cofactor>
</comment>